<evidence type="ECO:0000256" key="1">
    <source>
        <dbReference type="SAM" id="Phobius"/>
    </source>
</evidence>
<dbReference type="InterPro" id="IPR019692">
    <property type="entry name" value="CFP-6_PH"/>
</dbReference>
<gene>
    <name evidence="3" type="ORF">SAMN05216184_10274</name>
</gene>
<proteinExistence type="predicted"/>
<evidence type="ECO:0000313" key="3">
    <source>
        <dbReference type="EMBL" id="SSA39157.1"/>
    </source>
</evidence>
<feature type="transmembrane region" description="Helical" evidence="1">
    <location>
        <begin position="28"/>
        <end position="45"/>
    </location>
</feature>
<feature type="transmembrane region" description="Helical" evidence="1">
    <location>
        <begin position="51"/>
        <end position="70"/>
    </location>
</feature>
<evidence type="ECO:0000313" key="4">
    <source>
        <dbReference type="Proteomes" id="UP000250222"/>
    </source>
</evidence>
<dbReference type="EMBL" id="UETB01000002">
    <property type="protein sequence ID" value="SSA39157.1"/>
    <property type="molecule type" value="Genomic_DNA"/>
</dbReference>
<dbReference type="Pfam" id="PF10756">
    <property type="entry name" value="bPH_6"/>
    <property type="match status" value="1"/>
</dbReference>
<protein>
    <submittedName>
        <fullName evidence="3">PH domain-containing protein</fullName>
    </submittedName>
</protein>
<dbReference type="Proteomes" id="UP000250222">
    <property type="component" value="Unassembled WGS sequence"/>
</dbReference>
<keyword evidence="1" id="KW-0472">Membrane</keyword>
<feature type="domain" description="Low molecular weight protein antigen 6 PH" evidence="2">
    <location>
        <begin position="72"/>
        <end position="137"/>
    </location>
</feature>
<keyword evidence="4" id="KW-1185">Reference proteome</keyword>
<organism evidence="3 4">
    <name type="scientific">Georgenia satyanarayanai</name>
    <dbReference type="NCBI Taxonomy" id="860221"/>
    <lineage>
        <taxon>Bacteria</taxon>
        <taxon>Bacillati</taxon>
        <taxon>Actinomycetota</taxon>
        <taxon>Actinomycetes</taxon>
        <taxon>Micrococcales</taxon>
        <taxon>Bogoriellaceae</taxon>
        <taxon>Georgenia</taxon>
    </lineage>
</organism>
<dbReference type="AlphaFoldDB" id="A0A2Y9AA66"/>
<sequence length="145" mass="16286">MRVNVDEEEVTVDRRVEWRVSSRKQLRVQQIGFVVLLLLFTWTLTCDDVASFPRVAYLLLVLIPAMNIVAGRARTVADVDGVEVCGGVRTRHVPWSAVDEVRAVHSEWTDPKVEMHLTDGSSRTLPCIPTDAVPQLEELRAAAHE</sequence>
<keyword evidence="1" id="KW-1133">Transmembrane helix</keyword>
<accession>A0A2Y9AA66</accession>
<name>A0A2Y9AA66_9MICO</name>
<reference evidence="3 4" key="1">
    <citation type="submission" date="2016-10" db="EMBL/GenBank/DDBJ databases">
        <authorList>
            <person name="Cai Z."/>
        </authorList>
    </citation>
    <scope>NUCLEOTIDE SEQUENCE [LARGE SCALE GENOMIC DNA]</scope>
    <source>
        <strain evidence="3 4">CGMCC 1.10826</strain>
    </source>
</reference>
<evidence type="ECO:0000259" key="2">
    <source>
        <dbReference type="Pfam" id="PF10756"/>
    </source>
</evidence>
<keyword evidence="1" id="KW-0812">Transmembrane</keyword>